<evidence type="ECO:0000259" key="1">
    <source>
        <dbReference type="Pfam" id="PF12728"/>
    </source>
</evidence>
<evidence type="ECO:0000313" key="2">
    <source>
        <dbReference type="EMBL" id="MED5019302.1"/>
    </source>
</evidence>
<feature type="domain" description="Helix-turn-helix" evidence="1">
    <location>
        <begin position="5"/>
        <end position="50"/>
    </location>
</feature>
<dbReference type="Proteomes" id="UP001343257">
    <property type="component" value="Unassembled WGS sequence"/>
</dbReference>
<dbReference type="RefSeq" id="WP_328280266.1">
    <property type="nucleotide sequence ID" value="NZ_JARTLD010000047.1"/>
</dbReference>
<keyword evidence="3" id="KW-1185">Reference proteome</keyword>
<proteinExistence type="predicted"/>
<accession>A0ABU6PY99</accession>
<evidence type="ECO:0000313" key="3">
    <source>
        <dbReference type="Proteomes" id="UP001343257"/>
    </source>
</evidence>
<dbReference type="InterPro" id="IPR041657">
    <property type="entry name" value="HTH_17"/>
</dbReference>
<organism evidence="2 3">
    <name type="scientific">Paenibacillus chibensis</name>
    <dbReference type="NCBI Taxonomy" id="59846"/>
    <lineage>
        <taxon>Bacteria</taxon>
        <taxon>Bacillati</taxon>
        <taxon>Bacillota</taxon>
        <taxon>Bacilli</taxon>
        <taxon>Bacillales</taxon>
        <taxon>Paenibacillaceae</taxon>
        <taxon>Paenibacillus</taxon>
    </lineage>
</organism>
<dbReference type="NCBIfam" id="TIGR01764">
    <property type="entry name" value="excise"/>
    <property type="match status" value="1"/>
</dbReference>
<comment type="caution">
    <text evidence="2">The sequence shown here is derived from an EMBL/GenBank/DDBJ whole genome shotgun (WGS) entry which is preliminary data.</text>
</comment>
<name>A0ABU6PY99_9BACL</name>
<dbReference type="EMBL" id="JARTLD010000047">
    <property type="protein sequence ID" value="MED5019302.1"/>
    <property type="molecule type" value="Genomic_DNA"/>
</dbReference>
<protein>
    <submittedName>
        <fullName evidence="2">Helix-turn-helix domain-containing protein</fullName>
    </submittedName>
</protein>
<gene>
    <name evidence="2" type="ORF">P9847_18530</name>
</gene>
<reference evidence="2 3" key="1">
    <citation type="submission" date="2023-03" db="EMBL/GenBank/DDBJ databases">
        <title>Bacillus Genome Sequencing.</title>
        <authorList>
            <person name="Dunlap C."/>
        </authorList>
    </citation>
    <scope>NUCLEOTIDE SEQUENCE [LARGE SCALE GENOMIC DNA]</scope>
    <source>
        <strain evidence="2 3">NRS-52</strain>
    </source>
</reference>
<sequence length="68" mass="7923">MLPPVLTIKDAADYLQRCTKTVRNRIKSGELRSYREGQEHRIRREWLLAYENNLISKAAHRDKVGGLS</sequence>
<dbReference type="InterPro" id="IPR010093">
    <property type="entry name" value="SinI_DNA-bd"/>
</dbReference>
<dbReference type="Pfam" id="PF12728">
    <property type="entry name" value="HTH_17"/>
    <property type="match status" value="1"/>
</dbReference>